<dbReference type="CDD" id="cd08977">
    <property type="entry name" value="SusD"/>
    <property type="match status" value="1"/>
</dbReference>
<name>A0A841H3S0_9BACT</name>
<dbReference type="SUPFAM" id="SSF48452">
    <property type="entry name" value="TPR-like"/>
    <property type="match status" value="1"/>
</dbReference>
<evidence type="ECO:0000256" key="5">
    <source>
        <dbReference type="ARBA" id="ARBA00023237"/>
    </source>
</evidence>
<evidence type="ECO:0000256" key="2">
    <source>
        <dbReference type="ARBA" id="ARBA00006275"/>
    </source>
</evidence>
<dbReference type="Gene3D" id="1.25.40.390">
    <property type="match status" value="1"/>
</dbReference>
<dbReference type="GO" id="GO:0009279">
    <property type="term" value="C:cell outer membrane"/>
    <property type="evidence" value="ECO:0007669"/>
    <property type="project" value="UniProtKB-SubCell"/>
</dbReference>
<evidence type="ECO:0000313" key="8">
    <source>
        <dbReference type="EMBL" id="MBB6072650.1"/>
    </source>
</evidence>
<feature type="domain" description="RagB/SusD" evidence="6">
    <location>
        <begin position="284"/>
        <end position="494"/>
    </location>
</feature>
<organism evidence="8 9">
    <name type="scientific">Longimicrobium terrae</name>
    <dbReference type="NCBI Taxonomy" id="1639882"/>
    <lineage>
        <taxon>Bacteria</taxon>
        <taxon>Pseudomonadati</taxon>
        <taxon>Gemmatimonadota</taxon>
        <taxon>Longimicrobiia</taxon>
        <taxon>Longimicrobiales</taxon>
        <taxon>Longimicrobiaceae</taxon>
        <taxon>Longimicrobium</taxon>
    </lineage>
</organism>
<evidence type="ECO:0000256" key="3">
    <source>
        <dbReference type="ARBA" id="ARBA00022729"/>
    </source>
</evidence>
<comment type="similarity">
    <text evidence="2">Belongs to the SusD family.</text>
</comment>
<dbReference type="InterPro" id="IPR033985">
    <property type="entry name" value="SusD-like_N"/>
</dbReference>
<dbReference type="EMBL" id="JACHIA010000017">
    <property type="protein sequence ID" value="MBB6072650.1"/>
    <property type="molecule type" value="Genomic_DNA"/>
</dbReference>
<evidence type="ECO:0000313" key="9">
    <source>
        <dbReference type="Proteomes" id="UP000582837"/>
    </source>
</evidence>
<evidence type="ECO:0008006" key="10">
    <source>
        <dbReference type="Google" id="ProtNLM"/>
    </source>
</evidence>
<dbReference type="Proteomes" id="UP000582837">
    <property type="component" value="Unassembled WGS sequence"/>
</dbReference>
<dbReference type="InterPro" id="IPR012944">
    <property type="entry name" value="SusD_RagB_dom"/>
</dbReference>
<keyword evidence="5" id="KW-0998">Cell outer membrane</keyword>
<evidence type="ECO:0000256" key="1">
    <source>
        <dbReference type="ARBA" id="ARBA00004442"/>
    </source>
</evidence>
<keyword evidence="4" id="KW-0472">Membrane</keyword>
<accession>A0A841H3S0</accession>
<feature type="domain" description="SusD-like N-terminal" evidence="7">
    <location>
        <begin position="68"/>
        <end position="219"/>
    </location>
</feature>
<evidence type="ECO:0000259" key="6">
    <source>
        <dbReference type="Pfam" id="PF07980"/>
    </source>
</evidence>
<keyword evidence="3" id="KW-0732">Signal</keyword>
<dbReference type="InterPro" id="IPR011990">
    <property type="entry name" value="TPR-like_helical_dom_sf"/>
</dbReference>
<gene>
    <name evidence="8" type="ORF">HNQ61_004313</name>
</gene>
<dbReference type="PROSITE" id="PS51257">
    <property type="entry name" value="PROKAR_LIPOPROTEIN"/>
    <property type="match status" value="1"/>
</dbReference>
<comment type="subcellular location">
    <subcellularLocation>
        <location evidence="1">Cell outer membrane</location>
    </subcellularLocation>
</comment>
<protein>
    <recommendedName>
        <fullName evidence="10">RagB/SusD family nutrient uptake outer membrane protein</fullName>
    </recommendedName>
</protein>
<evidence type="ECO:0000259" key="7">
    <source>
        <dbReference type="Pfam" id="PF14322"/>
    </source>
</evidence>
<dbReference type="Pfam" id="PF07980">
    <property type="entry name" value="SusD_RagB"/>
    <property type="match status" value="1"/>
</dbReference>
<dbReference type="AlphaFoldDB" id="A0A841H3S0"/>
<dbReference type="Pfam" id="PF14322">
    <property type="entry name" value="SusD-like_3"/>
    <property type="match status" value="1"/>
</dbReference>
<comment type="caution">
    <text evidence="8">The sequence shown here is derived from an EMBL/GenBank/DDBJ whole genome shotgun (WGS) entry which is preliminary data.</text>
</comment>
<evidence type="ECO:0000256" key="4">
    <source>
        <dbReference type="ARBA" id="ARBA00023136"/>
    </source>
</evidence>
<sequence>MKLRYALPLLAVTATAGCDNFLVEEPQDFFSPENFPASEADANLALGGIQTYHTRQDYFSRGWWFVAEIPSDHSRVTEANGARRDHDAFSVTAQNEWIRRVWQAAYGSINASNVLIQRVPEITAIPEARRAQIVAAAKFWRAFDYLNLARVYGEVPIHETPVASLEEARNATRAPLADVYALIVKDLEEGCSVLPATWPEGPGKPTKGAACAALADAYLNMSGEPLKQNKWADAARAAKVVMDMGTHRLRPSFRELWLIANKTDPEFIFSIQFQNNDADGLVTTQSRPGGIGTESGFDYWNTTEAFMNTFATADARKDPTFLTEVLFNNITYTYRAGVAGTTQWGTNVENRRPYWEKFFDDNRTVHTDRGRRTDANVPIYRYADVLLMYAEAENEANGPGAAYAAINQVRRRANMPEFSGMSQAEFRDAVRQERSYELAFECKRWFDLKRWGTWLEVLKADPVAGPRIQPFHRWAPLPQQELDNSPGLVQNPGY</sequence>
<reference evidence="8 9" key="1">
    <citation type="submission" date="2020-08" db="EMBL/GenBank/DDBJ databases">
        <title>Genomic Encyclopedia of Type Strains, Phase IV (KMG-IV): sequencing the most valuable type-strain genomes for metagenomic binning, comparative biology and taxonomic classification.</title>
        <authorList>
            <person name="Goeker M."/>
        </authorList>
    </citation>
    <scope>NUCLEOTIDE SEQUENCE [LARGE SCALE GENOMIC DNA]</scope>
    <source>
        <strain evidence="8 9">DSM 29007</strain>
    </source>
</reference>
<keyword evidence="9" id="KW-1185">Reference proteome</keyword>
<proteinExistence type="inferred from homology"/>
<dbReference type="RefSeq" id="WP_170038911.1">
    <property type="nucleotide sequence ID" value="NZ_JABDTL010000002.1"/>
</dbReference>